<organism evidence="1 2">
    <name type="scientific">Thermoclostridium stercorarium subsp. thermolacticum DSM 2910</name>
    <dbReference type="NCBI Taxonomy" id="1121336"/>
    <lineage>
        <taxon>Bacteria</taxon>
        <taxon>Bacillati</taxon>
        <taxon>Bacillota</taxon>
        <taxon>Clostridia</taxon>
        <taxon>Eubacteriales</taxon>
        <taxon>Oscillospiraceae</taxon>
        <taxon>Thermoclostridium</taxon>
    </lineage>
</organism>
<sequence length="59" mass="6904">MEVNFLISKDGFYAIKALIESIENEEIGKTAITNSNDYTYRVIKQGENEFYISFKKLFE</sequence>
<name>A0A1B1YD76_THEST</name>
<proteinExistence type="predicted"/>
<accession>A0A1B1YD76</accession>
<evidence type="ECO:0000313" key="1">
    <source>
        <dbReference type="EMBL" id="ANW98723.1"/>
    </source>
</evidence>
<protein>
    <submittedName>
        <fullName evidence="1">Uncharacterized protein</fullName>
    </submittedName>
</protein>
<dbReference type="Proteomes" id="UP000092971">
    <property type="component" value="Chromosome"/>
</dbReference>
<dbReference type="RefSeq" id="WP_065821321.1">
    <property type="nucleotide sequence ID" value="NZ_CP014672.1"/>
</dbReference>
<gene>
    <name evidence="1" type="ORF">CSTERTH_06610</name>
</gene>
<dbReference type="EMBL" id="CP014672">
    <property type="protein sequence ID" value="ANW98723.1"/>
    <property type="molecule type" value="Genomic_DNA"/>
</dbReference>
<dbReference type="AlphaFoldDB" id="A0A1B1YD76"/>
<evidence type="ECO:0000313" key="2">
    <source>
        <dbReference type="Proteomes" id="UP000092971"/>
    </source>
</evidence>
<reference evidence="1 2" key="1">
    <citation type="submission" date="2016-02" db="EMBL/GenBank/DDBJ databases">
        <title>Comparison of Clostridium stercorarium subspecies using comparative genomics and transcriptomics.</title>
        <authorList>
            <person name="Schellenberg J."/>
            <person name="Thallinger G."/>
            <person name="Levin D.B."/>
            <person name="Zhang X."/>
            <person name="Alvare G."/>
            <person name="Fristensky B."/>
            <person name="Sparling R."/>
        </authorList>
    </citation>
    <scope>NUCLEOTIDE SEQUENCE [LARGE SCALE GENOMIC DNA]</scope>
    <source>
        <strain evidence="1 2">DSM 2910</strain>
    </source>
</reference>